<dbReference type="AlphaFoldDB" id="A0AA36GHG8"/>
<keyword evidence="1" id="KW-0472">Membrane</keyword>
<evidence type="ECO:0000313" key="3">
    <source>
        <dbReference type="Proteomes" id="UP001176961"/>
    </source>
</evidence>
<gene>
    <name evidence="2" type="ORF">CYNAS_LOCUS529</name>
</gene>
<dbReference type="Proteomes" id="UP001176961">
    <property type="component" value="Unassembled WGS sequence"/>
</dbReference>
<evidence type="ECO:0000256" key="1">
    <source>
        <dbReference type="SAM" id="Phobius"/>
    </source>
</evidence>
<proteinExistence type="predicted"/>
<feature type="transmembrane region" description="Helical" evidence="1">
    <location>
        <begin position="24"/>
        <end position="49"/>
    </location>
</feature>
<feature type="transmembrane region" description="Helical" evidence="1">
    <location>
        <begin position="83"/>
        <end position="106"/>
    </location>
</feature>
<protein>
    <submittedName>
        <fullName evidence="2">Uncharacterized protein</fullName>
    </submittedName>
</protein>
<dbReference type="EMBL" id="CATQJL010000001">
    <property type="protein sequence ID" value="CAJ0588546.1"/>
    <property type="molecule type" value="Genomic_DNA"/>
</dbReference>
<comment type="caution">
    <text evidence="2">The sequence shown here is derived from an EMBL/GenBank/DDBJ whole genome shotgun (WGS) entry which is preliminary data.</text>
</comment>
<keyword evidence="3" id="KW-1185">Reference proteome</keyword>
<evidence type="ECO:0000313" key="2">
    <source>
        <dbReference type="EMBL" id="CAJ0588546.1"/>
    </source>
</evidence>
<reference evidence="2" key="1">
    <citation type="submission" date="2023-07" db="EMBL/GenBank/DDBJ databases">
        <authorList>
            <consortium name="CYATHOMIX"/>
        </authorList>
    </citation>
    <scope>NUCLEOTIDE SEQUENCE</scope>
    <source>
        <strain evidence="2">N/A</strain>
    </source>
</reference>
<name>A0AA36GHG8_CYLNA</name>
<keyword evidence="1" id="KW-0812">Transmembrane</keyword>
<sequence length="153" mass="17818">MLDNDITRQWRWSRSSRRSRQPRISVTFFYSNLFVACKDMTSVTFWVAFNVVLFSERSVIFLDQYVGRGYHVLKNTTSTYHQIYLSCSSYLVISSVYVAGFCRLLVMCTWLPTSNLVHYKPDVCTFASKNLAKQRRKHICKGHTLSYAAPSIM</sequence>
<organism evidence="2 3">
    <name type="scientific">Cylicocyclus nassatus</name>
    <name type="common">Nematode worm</name>
    <dbReference type="NCBI Taxonomy" id="53992"/>
    <lineage>
        <taxon>Eukaryota</taxon>
        <taxon>Metazoa</taxon>
        <taxon>Ecdysozoa</taxon>
        <taxon>Nematoda</taxon>
        <taxon>Chromadorea</taxon>
        <taxon>Rhabditida</taxon>
        <taxon>Rhabditina</taxon>
        <taxon>Rhabditomorpha</taxon>
        <taxon>Strongyloidea</taxon>
        <taxon>Strongylidae</taxon>
        <taxon>Cylicocyclus</taxon>
    </lineage>
</organism>
<accession>A0AA36GHG8</accession>
<keyword evidence="1" id="KW-1133">Transmembrane helix</keyword>